<keyword evidence="23" id="KW-1185">Reference proteome</keyword>
<dbReference type="FunFam" id="1.10.510.10:FF:000287">
    <property type="entry name" value="probable LRR receptor-like serine/threonine-protein kinase RKF3"/>
    <property type="match status" value="1"/>
</dbReference>
<dbReference type="InterPro" id="IPR017441">
    <property type="entry name" value="Protein_kinase_ATP_BS"/>
</dbReference>
<reference evidence="23" key="1">
    <citation type="journal article" date="2017" name="Front. Plant Sci.">
        <title>Climate Clever Clovers: New Paradigm to Reduce the Environmental Footprint of Ruminants by Breeding Low Methanogenic Forages Utilizing Haplotype Variation.</title>
        <authorList>
            <person name="Kaur P."/>
            <person name="Appels R."/>
            <person name="Bayer P.E."/>
            <person name="Keeble-Gagnere G."/>
            <person name="Wang J."/>
            <person name="Hirakawa H."/>
            <person name="Shirasawa K."/>
            <person name="Vercoe P."/>
            <person name="Stefanova K."/>
            <person name="Durmic Z."/>
            <person name="Nichols P."/>
            <person name="Revell C."/>
            <person name="Isobe S.N."/>
            <person name="Edwards D."/>
            <person name="Erskine W."/>
        </authorList>
    </citation>
    <scope>NUCLEOTIDE SEQUENCE [LARGE SCALE GENOMIC DNA]</scope>
    <source>
        <strain evidence="23">cv. Daliak</strain>
    </source>
</reference>
<dbReference type="OrthoDB" id="2017114at2759"/>
<organism evidence="22 23">
    <name type="scientific">Trifolium subterraneum</name>
    <name type="common">Subterranean clover</name>
    <dbReference type="NCBI Taxonomy" id="3900"/>
    <lineage>
        <taxon>Eukaryota</taxon>
        <taxon>Viridiplantae</taxon>
        <taxon>Streptophyta</taxon>
        <taxon>Embryophyta</taxon>
        <taxon>Tracheophyta</taxon>
        <taxon>Spermatophyta</taxon>
        <taxon>Magnoliopsida</taxon>
        <taxon>eudicotyledons</taxon>
        <taxon>Gunneridae</taxon>
        <taxon>Pentapetalae</taxon>
        <taxon>rosids</taxon>
        <taxon>fabids</taxon>
        <taxon>Fabales</taxon>
        <taxon>Fabaceae</taxon>
        <taxon>Papilionoideae</taxon>
        <taxon>50 kb inversion clade</taxon>
        <taxon>NPAAA clade</taxon>
        <taxon>Hologalegina</taxon>
        <taxon>IRL clade</taxon>
        <taxon>Trifolieae</taxon>
        <taxon>Trifolium</taxon>
    </lineage>
</organism>
<evidence type="ECO:0000313" key="23">
    <source>
        <dbReference type="Proteomes" id="UP000242715"/>
    </source>
</evidence>
<feature type="chain" id="PRO_5016454481" description="non-specific serine/threonine protein kinase" evidence="20">
    <location>
        <begin position="22"/>
        <end position="1095"/>
    </location>
</feature>
<evidence type="ECO:0000256" key="10">
    <source>
        <dbReference type="ARBA" id="ARBA00022777"/>
    </source>
</evidence>
<dbReference type="InterPro" id="IPR001611">
    <property type="entry name" value="Leu-rich_rpt"/>
</dbReference>
<feature type="binding site" evidence="18">
    <location>
        <position position="597"/>
    </location>
    <ligand>
        <name>ATP</name>
        <dbReference type="ChEBI" id="CHEBI:30616"/>
    </ligand>
</feature>
<evidence type="ECO:0000256" key="18">
    <source>
        <dbReference type="PROSITE-ProRule" id="PRU10141"/>
    </source>
</evidence>
<evidence type="ECO:0000256" key="16">
    <source>
        <dbReference type="ARBA" id="ARBA00047899"/>
    </source>
</evidence>
<dbReference type="PROSITE" id="PS00107">
    <property type="entry name" value="PROTEIN_KINASE_ATP"/>
    <property type="match status" value="1"/>
</dbReference>
<accession>A0A2Z6N6F0</accession>
<evidence type="ECO:0000256" key="19">
    <source>
        <dbReference type="SAM" id="Phobius"/>
    </source>
</evidence>
<dbReference type="InterPro" id="IPR008271">
    <property type="entry name" value="Ser/Thr_kinase_AS"/>
</dbReference>
<dbReference type="Pfam" id="PF12819">
    <property type="entry name" value="Malectin_like"/>
    <property type="match status" value="2"/>
</dbReference>
<dbReference type="SUPFAM" id="SSF52058">
    <property type="entry name" value="L domain-like"/>
    <property type="match status" value="1"/>
</dbReference>
<dbReference type="Pfam" id="PF07714">
    <property type="entry name" value="PK_Tyr_Ser-Thr"/>
    <property type="match status" value="1"/>
</dbReference>
<dbReference type="Gene3D" id="3.30.200.20">
    <property type="entry name" value="Phosphorylase Kinase, domain 1"/>
    <property type="match status" value="1"/>
</dbReference>
<feature type="signal peptide" evidence="20">
    <location>
        <begin position="1"/>
        <end position="21"/>
    </location>
</feature>
<evidence type="ECO:0000256" key="5">
    <source>
        <dbReference type="ARBA" id="ARBA00022679"/>
    </source>
</evidence>
<dbReference type="EC" id="2.7.11.1" evidence="2"/>
<dbReference type="Gene3D" id="1.10.510.10">
    <property type="entry name" value="Transferase(Phosphotransferase) domain 1"/>
    <property type="match status" value="1"/>
</dbReference>
<evidence type="ECO:0000256" key="14">
    <source>
        <dbReference type="ARBA" id="ARBA00023170"/>
    </source>
</evidence>
<dbReference type="SMART" id="SM00220">
    <property type="entry name" value="S_TKc"/>
    <property type="match status" value="1"/>
</dbReference>
<evidence type="ECO:0000256" key="17">
    <source>
        <dbReference type="ARBA" id="ARBA00048679"/>
    </source>
</evidence>
<evidence type="ECO:0000256" key="1">
    <source>
        <dbReference type="ARBA" id="ARBA00004479"/>
    </source>
</evidence>
<dbReference type="GO" id="GO:0005524">
    <property type="term" value="F:ATP binding"/>
    <property type="evidence" value="ECO:0007669"/>
    <property type="project" value="UniProtKB-UniRule"/>
</dbReference>
<keyword evidence="14" id="KW-0675">Receptor</keyword>
<evidence type="ECO:0000256" key="6">
    <source>
        <dbReference type="ARBA" id="ARBA00022692"/>
    </source>
</evidence>
<keyword evidence="8" id="KW-0677">Repeat</keyword>
<dbReference type="PROSITE" id="PS50011">
    <property type="entry name" value="PROTEIN_KINASE_DOM"/>
    <property type="match status" value="1"/>
</dbReference>
<evidence type="ECO:0000256" key="4">
    <source>
        <dbReference type="ARBA" id="ARBA00022614"/>
    </source>
</evidence>
<keyword evidence="3" id="KW-0723">Serine/threonine-protein kinase</keyword>
<evidence type="ECO:0000256" key="7">
    <source>
        <dbReference type="ARBA" id="ARBA00022729"/>
    </source>
</evidence>
<name>A0A2Z6N6F0_TRISU</name>
<evidence type="ECO:0000256" key="2">
    <source>
        <dbReference type="ARBA" id="ARBA00012513"/>
    </source>
</evidence>
<keyword evidence="4" id="KW-0433">Leucine-rich repeat</keyword>
<dbReference type="GO" id="GO:0016020">
    <property type="term" value="C:membrane"/>
    <property type="evidence" value="ECO:0007669"/>
    <property type="project" value="UniProtKB-SubCell"/>
</dbReference>
<keyword evidence="15" id="KW-0325">Glycoprotein</keyword>
<dbReference type="CDD" id="cd14066">
    <property type="entry name" value="STKc_IRAK"/>
    <property type="match status" value="1"/>
</dbReference>
<feature type="transmembrane region" description="Helical" evidence="19">
    <location>
        <begin position="753"/>
        <end position="770"/>
    </location>
</feature>
<feature type="transmembrane region" description="Helical" evidence="19">
    <location>
        <begin position="515"/>
        <end position="536"/>
    </location>
</feature>
<evidence type="ECO:0000259" key="21">
    <source>
        <dbReference type="PROSITE" id="PS50011"/>
    </source>
</evidence>
<evidence type="ECO:0000256" key="3">
    <source>
        <dbReference type="ARBA" id="ARBA00022527"/>
    </source>
</evidence>
<dbReference type="InterPro" id="IPR000719">
    <property type="entry name" value="Prot_kinase_dom"/>
</dbReference>
<evidence type="ECO:0000256" key="12">
    <source>
        <dbReference type="ARBA" id="ARBA00022989"/>
    </source>
</evidence>
<keyword evidence="11 18" id="KW-0067">ATP-binding</keyword>
<dbReference type="GO" id="GO:0004674">
    <property type="term" value="F:protein serine/threonine kinase activity"/>
    <property type="evidence" value="ECO:0007669"/>
    <property type="project" value="UniProtKB-KW"/>
</dbReference>
<dbReference type="InterPro" id="IPR024788">
    <property type="entry name" value="Malectin-like_Carb-bd_dom"/>
</dbReference>
<keyword evidence="5" id="KW-0808">Transferase</keyword>
<evidence type="ECO:0000256" key="15">
    <source>
        <dbReference type="ARBA" id="ARBA00023180"/>
    </source>
</evidence>
<dbReference type="InterPro" id="IPR011009">
    <property type="entry name" value="Kinase-like_dom_sf"/>
</dbReference>
<dbReference type="AlphaFoldDB" id="A0A2Z6N6F0"/>
<dbReference type="PROSITE" id="PS00108">
    <property type="entry name" value="PROTEIN_KINASE_ST"/>
    <property type="match status" value="1"/>
</dbReference>
<dbReference type="SUPFAM" id="SSF56112">
    <property type="entry name" value="Protein kinase-like (PK-like)"/>
    <property type="match status" value="1"/>
</dbReference>
<dbReference type="InterPro" id="IPR001245">
    <property type="entry name" value="Ser-Thr/Tyr_kinase_cat_dom"/>
</dbReference>
<evidence type="ECO:0000256" key="8">
    <source>
        <dbReference type="ARBA" id="ARBA00022737"/>
    </source>
</evidence>
<proteinExistence type="predicted"/>
<dbReference type="FunFam" id="3.80.10.10:FF:000129">
    <property type="entry name" value="Leucine-rich repeat receptor-like kinase"/>
    <property type="match status" value="1"/>
</dbReference>
<comment type="catalytic activity">
    <reaction evidence="17">
        <text>L-seryl-[protein] + ATP = O-phospho-L-seryl-[protein] + ADP + H(+)</text>
        <dbReference type="Rhea" id="RHEA:17989"/>
        <dbReference type="Rhea" id="RHEA-COMP:9863"/>
        <dbReference type="Rhea" id="RHEA-COMP:11604"/>
        <dbReference type="ChEBI" id="CHEBI:15378"/>
        <dbReference type="ChEBI" id="CHEBI:29999"/>
        <dbReference type="ChEBI" id="CHEBI:30616"/>
        <dbReference type="ChEBI" id="CHEBI:83421"/>
        <dbReference type="ChEBI" id="CHEBI:456216"/>
        <dbReference type="EC" id="2.7.11.1"/>
    </reaction>
</comment>
<evidence type="ECO:0000256" key="20">
    <source>
        <dbReference type="SAM" id="SignalP"/>
    </source>
</evidence>
<gene>
    <name evidence="22" type="ORF">TSUD_356170</name>
</gene>
<sequence length="1095" mass="124367">MLLHFLSVLLGVFAILVSIQAQDQSGFISLDCGQYEDVSYSSLETGINYISDAKFIDTDTSVSKMLQPIGNDTLLQELEYVRSFPNGDRNCYRINVTSGTKYLIRASFHYGNYDDLNDPPQFDLHFGANLWDTVKFFSNESYITTSEIIYTSSQDYIQPCLVNTGSGIPFISAIELRPLNNSNYVTYYSPKSVLSTFMRYDLGNTDLYYRYQADVYDRIWEPYELSSDWRQLSTSVNNDELVQNGYKPAAIVMSTAVTPVNESAPLQLDWVADNVNDKYYLYLHYTEVEKLAGNETRAFNITLNGDSLYGPVIPKYREAHTVYSTPSKTGSKRYRLSLFKTENSTLPPILNAIEIYKRIDFSQSETLQDDVNAITNIKNAYGVTRNWQGDPCSPVNYMWEGLNCNIDGNNISRITSLDLSSSELTGNVVSSISKLTMLQYLDLSNNSLNGHLPDFLMQLRSLKFLNVEKNKLTGLVPSELVERSKRGLLSLSVDDNPGLCMTASCGKKKNLSVPLIASFSALVVVILLISLGYWLFRRSKVMSTYSKKKVSMKSKHQTFRYTEILNITDNFKTIIGDGGFGKVYLGFLQNHTQVAVKILSPSSMQGYKEFQSEAQLLMIVHHRNLVSLIGYCDEGEIKALIYEYMANGNLQQHLLVENSNILQWNERLNIAVDAAYGLDYLHNGCKPPIMHRDLKPSNILLDENMHAKIADFGLSRAFGNDIDSHISTRPAGTLGYADPEFQRSGNTNKKNDVYSFGVILFVLITGRQAIVRAGGENYHILERVIPTIKGGDIQNVIDPRLEGEFSINSAWKVVEIAMSCVSPNVAERPDISQILIELKESLSLEMVHRHGERENDEVGNGVGQCQLEEWDQFEEYLREKMATNTDYMTASHYRLHRIHFQFDVFRINVASGTKYLIRASIYYGNYDNLNKPPQFDLHLGANVWDTVKLFSNESDITTREIIYTSPLNYIQTCLVNTGNGIPFISAVELRYNDDVYDRIWSPYKLSSDWRKLSTSVKNVNLSSDWGGYKPLEIVMRTAVTPVNASAPLHFHWDADNVNDRFYVFMHFYDFEERAANATRALNITVNDMYIFRKDT</sequence>
<dbReference type="Proteomes" id="UP000242715">
    <property type="component" value="Unassembled WGS sequence"/>
</dbReference>
<keyword evidence="7 20" id="KW-0732">Signal</keyword>
<feature type="domain" description="Protein kinase" evidence="21">
    <location>
        <begin position="569"/>
        <end position="842"/>
    </location>
</feature>
<evidence type="ECO:0000313" key="22">
    <source>
        <dbReference type="EMBL" id="GAU24787.1"/>
    </source>
</evidence>
<evidence type="ECO:0000256" key="9">
    <source>
        <dbReference type="ARBA" id="ARBA00022741"/>
    </source>
</evidence>
<keyword evidence="9 18" id="KW-0547">Nucleotide-binding</keyword>
<evidence type="ECO:0000256" key="13">
    <source>
        <dbReference type="ARBA" id="ARBA00023136"/>
    </source>
</evidence>
<comment type="catalytic activity">
    <reaction evidence="16">
        <text>L-threonyl-[protein] + ATP = O-phospho-L-threonyl-[protein] + ADP + H(+)</text>
        <dbReference type="Rhea" id="RHEA:46608"/>
        <dbReference type="Rhea" id="RHEA-COMP:11060"/>
        <dbReference type="Rhea" id="RHEA-COMP:11605"/>
        <dbReference type="ChEBI" id="CHEBI:15378"/>
        <dbReference type="ChEBI" id="CHEBI:30013"/>
        <dbReference type="ChEBI" id="CHEBI:30616"/>
        <dbReference type="ChEBI" id="CHEBI:61977"/>
        <dbReference type="ChEBI" id="CHEBI:456216"/>
        <dbReference type="EC" id="2.7.11.1"/>
    </reaction>
</comment>
<keyword evidence="12 19" id="KW-1133">Transmembrane helix</keyword>
<dbReference type="Gene3D" id="3.80.10.10">
    <property type="entry name" value="Ribonuclease Inhibitor"/>
    <property type="match status" value="1"/>
</dbReference>
<keyword evidence="10" id="KW-0418">Kinase</keyword>
<dbReference type="PANTHER" id="PTHR45631">
    <property type="entry name" value="OS07G0107800 PROTEIN-RELATED"/>
    <property type="match status" value="1"/>
</dbReference>
<keyword evidence="6 19" id="KW-0812">Transmembrane</keyword>
<dbReference type="PANTHER" id="PTHR45631:SF202">
    <property type="entry name" value="SENESCENCE-INDUCED RECEPTOR-LIKE SERINE_THREONINE-PROTEIN KINASE"/>
    <property type="match status" value="1"/>
</dbReference>
<dbReference type="InterPro" id="IPR032675">
    <property type="entry name" value="LRR_dom_sf"/>
</dbReference>
<keyword evidence="13 19" id="KW-0472">Membrane</keyword>
<comment type="subcellular location">
    <subcellularLocation>
        <location evidence="1">Membrane</location>
        <topology evidence="1">Single-pass type I membrane protein</topology>
    </subcellularLocation>
</comment>
<evidence type="ECO:0000256" key="11">
    <source>
        <dbReference type="ARBA" id="ARBA00022840"/>
    </source>
</evidence>
<protein>
    <recommendedName>
        <fullName evidence="2">non-specific serine/threonine protein kinase</fullName>
        <ecNumber evidence="2">2.7.11.1</ecNumber>
    </recommendedName>
</protein>
<dbReference type="FunFam" id="3.30.200.20:FF:000394">
    <property type="entry name" value="Leucine-rich repeat receptor-like protein kinase"/>
    <property type="match status" value="1"/>
</dbReference>
<dbReference type="Pfam" id="PF13855">
    <property type="entry name" value="LRR_8"/>
    <property type="match status" value="1"/>
</dbReference>
<dbReference type="EMBL" id="DF973296">
    <property type="protein sequence ID" value="GAU24787.1"/>
    <property type="molecule type" value="Genomic_DNA"/>
</dbReference>